<dbReference type="HOGENOM" id="CLU_021080_1_0_11"/>
<keyword evidence="3 6" id="KW-1133">Transmembrane helix</keyword>
<dbReference type="GO" id="GO:0016020">
    <property type="term" value="C:membrane"/>
    <property type="evidence" value="ECO:0007669"/>
    <property type="project" value="UniProtKB-SubCell"/>
</dbReference>
<dbReference type="eggNOG" id="COG0668">
    <property type="taxonomic scope" value="Bacteria"/>
</dbReference>
<evidence type="ECO:0000256" key="4">
    <source>
        <dbReference type="ARBA" id="ARBA00023136"/>
    </source>
</evidence>
<keyword evidence="4 6" id="KW-0472">Membrane</keyword>
<dbReference type="Gene3D" id="1.10.287.1260">
    <property type="match status" value="1"/>
</dbReference>
<evidence type="ECO:0000256" key="3">
    <source>
        <dbReference type="ARBA" id="ARBA00022989"/>
    </source>
</evidence>
<evidence type="ECO:0000256" key="5">
    <source>
        <dbReference type="SAM" id="MobiDB-lite"/>
    </source>
</evidence>
<feature type="domain" description="Mechanosensitive ion channel MscS" evidence="7">
    <location>
        <begin position="206"/>
        <end position="273"/>
    </location>
</feature>
<feature type="compositionally biased region" description="Basic and acidic residues" evidence="5">
    <location>
        <begin position="473"/>
        <end position="482"/>
    </location>
</feature>
<dbReference type="AlphaFoldDB" id="G9PFQ2"/>
<dbReference type="InterPro" id="IPR010920">
    <property type="entry name" value="LSM_dom_sf"/>
</dbReference>
<dbReference type="Pfam" id="PF00924">
    <property type="entry name" value="MS_channel_2nd"/>
    <property type="match status" value="1"/>
</dbReference>
<proteinExistence type="predicted"/>
<dbReference type="STRING" id="435830.HMPREF0045_01076"/>
<feature type="transmembrane region" description="Helical" evidence="6">
    <location>
        <begin position="157"/>
        <end position="178"/>
    </location>
</feature>
<comment type="caution">
    <text evidence="8">The sequence shown here is derived from an EMBL/GenBank/DDBJ whole genome shotgun (WGS) entry which is preliminary data.</text>
</comment>
<organism evidence="8 9">
    <name type="scientific">Actinomyces graevenitzii C83</name>
    <dbReference type="NCBI Taxonomy" id="435830"/>
    <lineage>
        <taxon>Bacteria</taxon>
        <taxon>Bacillati</taxon>
        <taxon>Actinomycetota</taxon>
        <taxon>Actinomycetes</taxon>
        <taxon>Actinomycetales</taxon>
        <taxon>Actinomycetaceae</taxon>
        <taxon>Actinomyces</taxon>
    </lineage>
</organism>
<feature type="compositionally biased region" description="Low complexity" evidence="5">
    <location>
        <begin position="520"/>
        <end position="537"/>
    </location>
</feature>
<dbReference type="SUPFAM" id="SSF50182">
    <property type="entry name" value="Sm-like ribonucleoproteins"/>
    <property type="match status" value="1"/>
</dbReference>
<feature type="region of interest" description="Disordered" evidence="5">
    <location>
        <begin position="473"/>
        <end position="492"/>
    </location>
</feature>
<dbReference type="InterPro" id="IPR023408">
    <property type="entry name" value="MscS_beta-dom_sf"/>
</dbReference>
<dbReference type="PANTHER" id="PTHR30566:SF25">
    <property type="entry name" value="INNER MEMBRANE PROTEIN"/>
    <property type="match status" value="1"/>
</dbReference>
<dbReference type="InterPro" id="IPR006685">
    <property type="entry name" value="MscS_channel_2nd"/>
</dbReference>
<keyword evidence="2 6" id="KW-0812">Transmembrane</keyword>
<evidence type="ECO:0000259" key="7">
    <source>
        <dbReference type="Pfam" id="PF00924"/>
    </source>
</evidence>
<dbReference type="PANTHER" id="PTHR30566">
    <property type="entry name" value="YNAI-RELATED MECHANOSENSITIVE ION CHANNEL"/>
    <property type="match status" value="1"/>
</dbReference>
<comment type="subcellular location">
    <subcellularLocation>
        <location evidence="1">Membrane</location>
    </subcellularLocation>
</comment>
<dbReference type="Gene3D" id="2.30.30.60">
    <property type="match status" value="1"/>
</dbReference>
<feature type="transmembrane region" description="Helical" evidence="6">
    <location>
        <begin position="99"/>
        <end position="122"/>
    </location>
</feature>
<dbReference type="EMBL" id="ACRN01000006">
    <property type="protein sequence ID" value="EHM88237.1"/>
    <property type="molecule type" value="Genomic_DNA"/>
</dbReference>
<reference evidence="8 9" key="1">
    <citation type="submission" date="2011-10" db="EMBL/GenBank/DDBJ databases">
        <title>The Genome Sequence of Actinomyces graevenitzii C83.</title>
        <authorList>
            <consortium name="The Broad Institute Genome Sequencing Platform"/>
            <consortium name="The Broad Institute Genome Sequencing Center for Infectious Disease"/>
            <person name="Earl A."/>
            <person name="Ward D."/>
            <person name="Feldgarden M."/>
            <person name="Gevers D."/>
            <person name="Sibley C.D."/>
            <person name="Field T.R."/>
            <person name="Grinwis M."/>
            <person name="Eshaghurshan C.S."/>
            <person name="Surette M.G."/>
            <person name="Young S.K."/>
            <person name="Zeng Q."/>
            <person name="Gargeya S."/>
            <person name="Fitzgerald M."/>
            <person name="Haas B."/>
            <person name="Abouelleil A."/>
            <person name="Alvarado L."/>
            <person name="Arachchi H.M."/>
            <person name="Berlin A."/>
            <person name="Brown A."/>
            <person name="Chapman S.B."/>
            <person name="Chen Z."/>
            <person name="Dunbar C."/>
            <person name="Freedman E."/>
            <person name="Gearin G."/>
            <person name="Goldberg J."/>
            <person name="Griggs A."/>
            <person name="Gujja S."/>
            <person name="Heiman D."/>
            <person name="Howarth C."/>
            <person name="Larson L."/>
            <person name="Lui A."/>
            <person name="MacDonald P.J.P."/>
            <person name="Montmayeur A."/>
            <person name="Murphy C."/>
            <person name="Neiman D."/>
            <person name="Pearson M."/>
            <person name="Priest M."/>
            <person name="Roberts A."/>
            <person name="Saif S."/>
            <person name="Shea T."/>
            <person name="Shenoy N."/>
            <person name="Sisk P."/>
            <person name="Stolte C."/>
            <person name="Sykes S."/>
            <person name="Wortman J."/>
            <person name="Nusbaum C."/>
            <person name="Birren B."/>
        </authorList>
    </citation>
    <scope>NUCLEOTIDE SEQUENCE [LARGE SCALE GENOMIC DNA]</scope>
    <source>
        <strain evidence="8 9">C83</strain>
    </source>
</reference>
<gene>
    <name evidence="8" type="ORF">HMPREF0045_01076</name>
</gene>
<evidence type="ECO:0000256" key="1">
    <source>
        <dbReference type="ARBA" id="ARBA00004370"/>
    </source>
</evidence>
<dbReference type="Proteomes" id="UP000003822">
    <property type="component" value="Unassembled WGS sequence"/>
</dbReference>
<name>G9PFQ2_9ACTO</name>
<feature type="region of interest" description="Disordered" evidence="5">
    <location>
        <begin position="512"/>
        <end position="553"/>
    </location>
</feature>
<protein>
    <recommendedName>
        <fullName evidence="7">Mechanosensitive ion channel MscS domain-containing protein</fullName>
    </recommendedName>
</protein>
<evidence type="ECO:0000313" key="8">
    <source>
        <dbReference type="EMBL" id="EHM88237.1"/>
    </source>
</evidence>
<accession>G9PFQ2</accession>
<feature type="transmembrane region" description="Helical" evidence="6">
    <location>
        <begin position="33"/>
        <end position="55"/>
    </location>
</feature>
<evidence type="ECO:0000256" key="2">
    <source>
        <dbReference type="ARBA" id="ARBA00022692"/>
    </source>
</evidence>
<dbReference type="OrthoDB" id="9792218at2"/>
<dbReference type="RefSeq" id="WP_005986287.1">
    <property type="nucleotide sequence ID" value="NZ_JH470338.1"/>
</dbReference>
<feature type="transmembrane region" description="Helical" evidence="6">
    <location>
        <begin position="76"/>
        <end position="93"/>
    </location>
</feature>
<sequence length="577" mass="61638">MLNQGHILAVATPIPTPSPTESAAAVTLDTFSLLWRTVLGLSIGLVLALAVVIAVHVAGRRSLLWHHVGEKGRNSFYALFAVVGALIGAQLAMEGTSSPAWYSYAIVLLVILFKAALTWVCVSWVKAISATVVAHAESRNDPTNVRRANKITTQAQILRRVAEVIVITVGVITIIMTFPQARLAMGSLLASAGLVSVVAGLAAQSLLGNLFAGLQLAITDAIRVDDQVVINSTDSGRIEEITLTYVVVLAFDGRRILLPSKYFTEHPFTNWSRRDERQVAQLNFDLDWRAPIAAMRAQLAKFVASSSTWDGREASLVVTDAQNSLIRVRMTVSAVNSADAFNLQCHVREEMINWLQKEAPYALPRQRVEVENVTVMQDPTPEKVAKLAQELAQLSSDTKSQPAVTKAEQGDPIEEARVQAAAVRSKKMRRRRILRRGILSGVQTEPEATDVPEPATMVLSDPTQVAQISAVEEAKRQLRPEQARGVLSAASRSAKAKVEALRSGAAEVGHSGAAGVERSGQAPDAVAAGSAGAAGTAKVTQAPDAVASRATDAEAGINEVDKTAVLPAVSDKTKDES</sequence>
<dbReference type="PATRIC" id="fig|435830.3.peg.1041"/>
<evidence type="ECO:0000256" key="6">
    <source>
        <dbReference type="SAM" id="Phobius"/>
    </source>
</evidence>
<keyword evidence="9" id="KW-1185">Reference proteome</keyword>
<evidence type="ECO:0000313" key="9">
    <source>
        <dbReference type="Proteomes" id="UP000003822"/>
    </source>
</evidence>
<dbReference type="GO" id="GO:0055085">
    <property type="term" value="P:transmembrane transport"/>
    <property type="evidence" value="ECO:0007669"/>
    <property type="project" value="InterPro"/>
</dbReference>